<dbReference type="RefSeq" id="WP_186887653.1">
    <property type="nucleotide sequence ID" value="NZ_JACONZ010000002.1"/>
</dbReference>
<feature type="region of interest" description="Disordered" evidence="3">
    <location>
        <begin position="145"/>
        <end position="191"/>
    </location>
</feature>
<proteinExistence type="predicted"/>
<dbReference type="PANTHER" id="PTHR43877:SF2">
    <property type="entry name" value="AMINOALKYLPHOSPHONATE N-ACETYLTRANSFERASE-RELATED"/>
    <property type="match status" value="1"/>
</dbReference>
<name>A0A923IAJ6_9FIRM</name>
<dbReference type="AlphaFoldDB" id="A0A923IAJ6"/>
<dbReference type="SUPFAM" id="SSF55729">
    <property type="entry name" value="Acyl-CoA N-acyltransferases (Nat)"/>
    <property type="match status" value="1"/>
</dbReference>
<evidence type="ECO:0000259" key="4">
    <source>
        <dbReference type="PROSITE" id="PS51186"/>
    </source>
</evidence>
<protein>
    <submittedName>
        <fullName evidence="5">GNAT family N-acetyltransferase</fullName>
    </submittedName>
</protein>
<evidence type="ECO:0000256" key="1">
    <source>
        <dbReference type="ARBA" id="ARBA00022679"/>
    </source>
</evidence>
<dbReference type="CDD" id="cd04301">
    <property type="entry name" value="NAT_SF"/>
    <property type="match status" value="1"/>
</dbReference>
<evidence type="ECO:0000313" key="5">
    <source>
        <dbReference type="EMBL" id="MBC5581293.1"/>
    </source>
</evidence>
<dbReference type="Gene3D" id="3.40.630.30">
    <property type="match status" value="1"/>
</dbReference>
<dbReference type="Pfam" id="PF00583">
    <property type="entry name" value="Acetyltransf_1"/>
    <property type="match status" value="1"/>
</dbReference>
<evidence type="ECO:0000313" key="6">
    <source>
        <dbReference type="Proteomes" id="UP000659630"/>
    </source>
</evidence>
<feature type="compositionally biased region" description="Basic and acidic residues" evidence="3">
    <location>
        <begin position="158"/>
        <end position="170"/>
    </location>
</feature>
<gene>
    <name evidence="5" type="ORF">H8S23_07205</name>
</gene>
<dbReference type="InterPro" id="IPR000182">
    <property type="entry name" value="GNAT_dom"/>
</dbReference>
<comment type="caution">
    <text evidence="5">The sequence shown here is derived from an EMBL/GenBank/DDBJ whole genome shotgun (WGS) entry which is preliminary data.</text>
</comment>
<keyword evidence="6" id="KW-1185">Reference proteome</keyword>
<keyword evidence="1" id="KW-0808">Transferase</keyword>
<dbReference type="PANTHER" id="PTHR43877">
    <property type="entry name" value="AMINOALKYLPHOSPHONATE N-ACETYLTRANSFERASE-RELATED-RELATED"/>
    <property type="match status" value="1"/>
</dbReference>
<dbReference type="Proteomes" id="UP000659630">
    <property type="component" value="Unassembled WGS sequence"/>
</dbReference>
<organism evidence="5 6">
    <name type="scientific">Anaerofilum hominis</name>
    <dbReference type="NCBI Taxonomy" id="2763016"/>
    <lineage>
        <taxon>Bacteria</taxon>
        <taxon>Bacillati</taxon>
        <taxon>Bacillota</taxon>
        <taxon>Clostridia</taxon>
        <taxon>Eubacteriales</taxon>
        <taxon>Oscillospiraceae</taxon>
        <taxon>Anaerofilum</taxon>
    </lineage>
</organism>
<feature type="domain" description="N-acetyltransferase" evidence="4">
    <location>
        <begin position="7"/>
        <end position="150"/>
    </location>
</feature>
<dbReference type="EMBL" id="JACONZ010000002">
    <property type="protein sequence ID" value="MBC5581293.1"/>
    <property type="molecule type" value="Genomic_DNA"/>
</dbReference>
<dbReference type="InterPro" id="IPR050832">
    <property type="entry name" value="Bact_Acetyltransf"/>
</dbReference>
<accession>A0A923IAJ6</accession>
<reference evidence="5" key="1">
    <citation type="submission" date="2020-08" db="EMBL/GenBank/DDBJ databases">
        <title>Genome public.</title>
        <authorList>
            <person name="Liu C."/>
            <person name="Sun Q."/>
        </authorList>
    </citation>
    <scope>NUCLEOTIDE SEQUENCE</scope>
    <source>
        <strain evidence="5">BX8</strain>
    </source>
</reference>
<dbReference type="GO" id="GO:0016747">
    <property type="term" value="F:acyltransferase activity, transferring groups other than amino-acyl groups"/>
    <property type="evidence" value="ECO:0007669"/>
    <property type="project" value="InterPro"/>
</dbReference>
<dbReference type="InterPro" id="IPR016181">
    <property type="entry name" value="Acyl_CoA_acyltransferase"/>
</dbReference>
<keyword evidence="2" id="KW-0012">Acyltransferase</keyword>
<dbReference type="PROSITE" id="PS51186">
    <property type="entry name" value="GNAT"/>
    <property type="match status" value="1"/>
</dbReference>
<evidence type="ECO:0000256" key="2">
    <source>
        <dbReference type="ARBA" id="ARBA00023315"/>
    </source>
</evidence>
<evidence type="ECO:0000256" key="3">
    <source>
        <dbReference type="SAM" id="MobiDB-lite"/>
    </source>
</evidence>
<sequence length="191" mass="20237">MASGGTLRFAPAAPQHVPALAALHADAPDPWAATQLQAELDKPECRAFVVFQDGAPAGFACFCLLGDTAELETMAVARALRGQGLGAALLRRALADLRRQGAARCLLEVRCSNVPAKALYRRLGFEPLALRRGLFSAPREDGETMQLVFDSAPAPEKGGGEQREEKEKKAALSGSGECPRRHGAGGESERC</sequence>